<protein>
    <submittedName>
        <fullName evidence="3">Retrovirus-related pol polyprotein from transposon tnt 1-94</fullName>
    </submittedName>
</protein>
<proteinExistence type="predicted"/>
<evidence type="ECO:0000256" key="1">
    <source>
        <dbReference type="SAM" id="MobiDB-lite"/>
    </source>
</evidence>
<accession>A0ABD1QVA2</accession>
<evidence type="ECO:0000313" key="3">
    <source>
        <dbReference type="EMBL" id="KAL2480137.1"/>
    </source>
</evidence>
<dbReference type="Proteomes" id="UP001604336">
    <property type="component" value="Unassembled WGS sequence"/>
</dbReference>
<sequence>MIGKYLSKFDSKSDEGVFIGYFENSRAYRMYSMRTQTIIESINVKIDDTDDFSSYSHEPNIQTLEEQVAGRQPTQDNHVPAPDSDKHMELPASSSNVSTPAPGSSDIPNKNNDQNMRRKPPSWIQKAHPLDNVLSDS</sequence>
<feature type="compositionally biased region" description="Polar residues" evidence="1">
    <location>
        <begin position="92"/>
        <end position="114"/>
    </location>
</feature>
<dbReference type="Pfam" id="PF25597">
    <property type="entry name" value="SH3_retrovirus"/>
    <property type="match status" value="1"/>
</dbReference>
<dbReference type="InterPro" id="IPR057670">
    <property type="entry name" value="SH3_retrovirus"/>
</dbReference>
<name>A0ABD1QVA2_9LAMI</name>
<reference evidence="4" key="1">
    <citation type="submission" date="2024-07" db="EMBL/GenBank/DDBJ databases">
        <title>Two chromosome-level genome assemblies of Korean endemic species Abeliophyllum distichum and Forsythia ovata (Oleaceae).</title>
        <authorList>
            <person name="Jang H."/>
        </authorList>
    </citation>
    <scope>NUCLEOTIDE SEQUENCE [LARGE SCALE GENOMIC DNA]</scope>
</reference>
<evidence type="ECO:0000259" key="2">
    <source>
        <dbReference type="Pfam" id="PF25597"/>
    </source>
</evidence>
<gene>
    <name evidence="3" type="ORF">Adt_33103</name>
</gene>
<dbReference type="AlphaFoldDB" id="A0ABD1QVA2"/>
<organism evidence="3 4">
    <name type="scientific">Abeliophyllum distichum</name>
    <dbReference type="NCBI Taxonomy" id="126358"/>
    <lineage>
        <taxon>Eukaryota</taxon>
        <taxon>Viridiplantae</taxon>
        <taxon>Streptophyta</taxon>
        <taxon>Embryophyta</taxon>
        <taxon>Tracheophyta</taxon>
        <taxon>Spermatophyta</taxon>
        <taxon>Magnoliopsida</taxon>
        <taxon>eudicotyledons</taxon>
        <taxon>Gunneridae</taxon>
        <taxon>Pentapetalae</taxon>
        <taxon>asterids</taxon>
        <taxon>lamiids</taxon>
        <taxon>Lamiales</taxon>
        <taxon>Oleaceae</taxon>
        <taxon>Forsythieae</taxon>
        <taxon>Abeliophyllum</taxon>
    </lineage>
</organism>
<dbReference type="EMBL" id="JBFOLK010000010">
    <property type="protein sequence ID" value="KAL2480137.1"/>
    <property type="molecule type" value="Genomic_DNA"/>
</dbReference>
<feature type="domain" description="Retroviral polymerase SH3-like" evidence="2">
    <location>
        <begin position="6"/>
        <end position="57"/>
    </location>
</feature>
<keyword evidence="4" id="KW-1185">Reference proteome</keyword>
<comment type="caution">
    <text evidence="3">The sequence shown here is derived from an EMBL/GenBank/DDBJ whole genome shotgun (WGS) entry which is preliminary data.</text>
</comment>
<evidence type="ECO:0000313" key="4">
    <source>
        <dbReference type="Proteomes" id="UP001604336"/>
    </source>
</evidence>
<feature type="region of interest" description="Disordered" evidence="1">
    <location>
        <begin position="66"/>
        <end position="137"/>
    </location>
</feature>